<dbReference type="EMBL" id="QHBU01000267">
    <property type="protein sequence ID" value="PZR78219.1"/>
    <property type="molecule type" value="Genomic_DNA"/>
</dbReference>
<gene>
    <name evidence="2" type="ORF">DLM65_13680</name>
</gene>
<accession>A0A2W5YYY8</accession>
<dbReference type="PRINTS" id="PR00111">
    <property type="entry name" value="ABHYDROLASE"/>
</dbReference>
<dbReference type="SUPFAM" id="SSF53474">
    <property type="entry name" value="alpha/beta-Hydrolases"/>
    <property type="match status" value="1"/>
</dbReference>
<protein>
    <submittedName>
        <fullName evidence="2">Alpha/beta hydrolase</fullName>
    </submittedName>
</protein>
<keyword evidence="2" id="KW-0378">Hydrolase</keyword>
<dbReference type="InterPro" id="IPR000073">
    <property type="entry name" value="AB_hydrolase_1"/>
</dbReference>
<evidence type="ECO:0000313" key="3">
    <source>
        <dbReference type="Proteomes" id="UP000248724"/>
    </source>
</evidence>
<dbReference type="InterPro" id="IPR050266">
    <property type="entry name" value="AB_hydrolase_sf"/>
</dbReference>
<dbReference type="GO" id="GO:0016787">
    <property type="term" value="F:hydrolase activity"/>
    <property type="evidence" value="ECO:0007669"/>
    <property type="project" value="UniProtKB-KW"/>
</dbReference>
<proteinExistence type="predicted"/>
<comment type="caution">
    <text evidence="2">The sequence shown here is derived from an EMBL/GenBank/DDBJ whole genome shotgun (WGS) entry which is preliminary data.</text>
</comment>
<dbReference type="AlphaFoldDB" id="A0A2W5YYY8"/>
<sequence>MSELSIHDTGEGPALLLLHAYPLDASMWDAQVAALSGRYRCLRPDFWGCGTSPPPPGGVTIDGYAALLLGELDERGIADFAVCGSSMGGYMTLALLRAASRRVRAVALAGTRAAADDDDARAARMEVADQVRSLGVEAVVEPMTEKLLCPRCRGEVHIADPVRGRIRRCSPAGVIAAIEAIAGRPDSTPMLGNIRVPALVVCGTDDGIVPLDESRGMAAAIPHAQLHEFEGSAHLPSLEQPMAFSALLGSFLD</sequence>
<feature type="non-terminal residue" evidence="2">
    <location>
        <position position="253"/>
    </location>
</feature>
<feature type="domain" description="AB hydrolase-1" evidence="1">
    <location>
        <begin position="15"/>
        <end position="245"/>
    </location>
</feature>
<name>A0A2W5YYY8_9BACT</name>
<dbReference type="Gene3D" id="3.40.50.1820">
    <property type="entry name" value="alpha/beta hydrolase"/>
    <property type="match status" value="1"/>
</dbReference>
<dbReference type="PANTHER" id="PTHR43798">
    <property type="entry name" value="MONOACYLGLYCEROL LIPASE"/>
    <property type="match status" value="1"/>
</dbReference>
<dbReference type="Pfam" id="PF12697">
    <property type="entry name" value="Abhydrolase_6"/>
    <property type="match status" value="1"/>
</dbReference>
<organism evidence="2 3">
    <name type="scientific">Candidatus Aeolococcus gillhamiae</name>
    <dbReference type="NCBI Taxonomy" id="3127015"/>
    <lineage>
        <taxon>Bacteria</taxon>
        <taxon>Bacillati</taxon>
        <taxon>Candidatus Dormiibacterota</taxon>
        <taxon>Candidatus Dormibacteria</taxon>
        <taxon>Candidatus Aeolococcales</taxon>
        <taxon>Candidatus Aeolococcaceae</taxon>
        <taxon>Candidatus Aeolococcus</taxon>
    </lineage>
</organism>
<dbReference type="InterPro" id="IPR029058">
    <property type="entry name" value="AB_hydrolase_fold"/>
</dbReference>
<evidence type="ECO:0000259" key="1">
    <source>
        <dbReference type="Pfam" id="PF12697"/>
    </source>
</evidence>
<reference evidence="2 3" key="1">
    <citation type="journal article" date="2017" name="Nature">
        <title>Atmospheric trace gases support primary production in Antarctic desert surface soil.</title>
        <authorList>
            <person name="Ji M."/>
            <person name="Greening C."/>
            <person name="Vanwonterghem I."/>
            <person name="Carere C.R."/>
            <person name="Bay S.K."/>
            <person name="Steen J.A."/>
            <person name="Montgomery K."/>
            <person name="Lines T."/>
            <person name="Beardall J."/>
            <person name="van Dorst J."/>
            <person name="Snape I."/>
            <person name="Stott M.B."/>
            <person name="Hugenholtz P."/>
            <person name="Ferrari B.C."/>
        </authorList>
    </citation>
    <scope>NUCLEOTIDE SEQUENCE [LARGE SCALE GENOMIC DNA]</scope>
    <source>
        <strain evidence="2">RRmetagenome_bin12</strain>
    </source>
</reference>
<evidence type="ECO:0000313" key="2">
    <source>
        <dbReference type="EMBL" id="PZR78219.1"/>
    </source>
</evidence>
<dbReference type="Proteomes" id="UP000248724">
    <property type="component" value="Unassembled WGS sequence"/>
</dbReference>